<dbReference type="OMA" id="SVWITEA"/>
<proteinExistence type="predicted"/>
<organism evidence="1 2">
    <name type="scientific">Penicillium digitatum</name>
    <name type="common">Green mold</name>
    <dbReference type="NCBI Taxonomy" id="36651"/>
    <lineage>
        <taxon>Eukaryota</taxon>
        <taxon>Fungi</taxon>
        <taxon>Dikarya</taxon>
        <taxon>Ascomycota</taxon>
        <taxon>Pezizomycotina</taxon>
        <taxon>Eurotiomycetes</taxon>
        <taxon>Eurotiomycetidae</taxon>
        <taxon>Eurotiales</taxon>
        <taxon>Aspergillaceae</taxon>
        <taxon>Penicillium</taxon>
    </lineage>
</organism>
<name>A0A7T6XP37_PENDI</name>
<sequence length="513" mass="56900">MAQKLDLGRSTLRIRDSKLQLHLTASAHFTQPQSHGAPQIPIDFSQLSDLESVWITEAPELELRLFVGGNWDQIKVASLVSKLSSKLCEMEIWSDLGFAVELKKDGHEDRVDTSGFHCLKFALHRDCRVRINTTGYTLPNSMTKPPDACPPSGVPVANLTSIGIQVEFVFRTKDTPRAQDFSKLEAGILWQEELAVPASQLLERIAEVTIPQPMSDEGSYKALESQTACISGDGSDSSCEELFRLFYLGLQRLVISNSIKDPHVRISQQDTIKSFADVSPAVFNPGYRDAINQRAVTIQIIAKSVSSMLAGNKNPSTNAELADLLELTRSHHTSHLTIHAQLPSCRTAILSSLWHVLQKNVPKTKPIKKRASMFSTERISNALSGSDEPVRLFSTDLQRSNYGNLGLRRSFQTENHDDSEESDVCLLNSESEDQLLDNFSEASFTDIGESTQTSLDTLFSTIGSSQTSYGDHDHMLLSGHDEIVDYTGNYVTEHYAEEDMEAYGTDIIMADDI</sequence>
<accession>A0A7T6XP37</accession>
<dbReference type="VEuPathDB" id="FungiDB:PDIP_13130"/>
<reference evidence="1 2" key="1">
    <citation type="submission" date="2020-08" db="EMBL/GenBank/DDBJ databases">
        <title>The completed genome sequence of the pathogenic ascomycete fungus Penicillium digitatum.</title>
        <authorList>
            <person name="Wang M."/>
        </authorList>
    </citation>
    <scope>NUCLEOTIDE SEQUENCE [LARGE SCALE GENOMIC DNA]</scope>
    <source>
        <strain evidence="1 2">PdW03</strain>
    </source>
</reference>
<evidence type="ECO:0000313" key="2">
    <source>
        <dbReference type="Proteomes" id="UP000595662"/>
    </source>
</evidence>
<dbReference type="KEGG" id="pdp:PDIP_13130"/>
<dbReference type="Proteomes" id="UP000595662">
    <property type="component" value="Chromosome 3"/>
</dbReference>
<dbReference type="GeneID" id="26229636"/>
<dbReference type="RefSeq" id="XP_014537926.1">
    <property type="nucleotide sequence ID" value="XM_014682440.1"/>
</dbReference>
<gene>
    <name evidence="1" type="ORF">Pdw03_8724</name>
</gene>
<dbReference type="AlphaFoldDB" id="A0A7T6XP37"/>
<dbReference type="EMBL" id="CP060776">
    <property type="protein sequence ID" value="QQK44823.1"/>
    <property type="molecule type" value="Genomic_DNA"/>
</dbReference>
<evidence type="ECO:0000313" key="1">
    <source>
        <dbReference type="EMBL" id="QQK44823.1"/>
    </source>
</evidence>
<protein>
    <submittedName>
        <fullName evidence="1">EF-Hand 1, calcium-binding site</fullName>
    </submittedName>
</protein>